<comment type="caution">
    <text evidence="3">The sequence shown here is derived from an EMBL/GenBank/DDBJ whole genome shotgun (WGS) entry which is preliminary data.</text>
</comment>
<evidence type="ECO:0000313" key="3">
    <source>
        <dbReference type="EMBL" id="OKL49324.1"/>
    </source>
</evidence>
<keyword evidence="4" id="KW-1185">Reference proteome</keyword>
<comment type="similarity">
    <text evidence="1">Belongs to the UPF0045 family.</text>
</comment>
<organism evidence="3 4">
    <name type="scientific">Boudabousia marimammalium</name>
    <dbReference type="NCBI Taxonomy" id="156892"/>
    <lineage>
        <taxon>Bacteria</taxon>
        <taxon>Bacillati</taxon>
        <taxon>Actinomycetota</taxon>
        <taxon>Actinomycetes</taxon>
        <taxon>Actinomycetales</taxon>
        <taxon>Actinomycetaceae</taxon>
        <taxon>Boudabousia</taxon>
    </lineage>
</organism>
<dbReference type="Gene3D" id="3.30.70.930">
    <property type="match status" value="1"/>
</dbReference>
<dbReference type="GO" id="GO:0005829">
    <property type="term" value="C:cytosol"/>
    <property type="evidence" value="ECO:0007669"/>
    <property type="project" value="TreeGrafter"/>
</dbReference>
<dbReference type="InterPro" id="IPR029756">
    <property type="entry name" value="MTH1187/YkoF-like"/>
</dbReference>
<dbReference type="InterPro" id="IPR002767">
    <property type="entry name" value="Thiamine_BP"/>
</dbReference>
<reference evidence="4" key="1">
    <citation type="submission" date="2016-11" db="EMBL/GenBank/DDBJ databases">
        <title>Actinomyces gypaetusis sp. nov. isolated from Gypaetus barbatus in Qinghai Tibet Plateau China.</title>
        <authorList>
            <person name="Meng X."/>
        </authorList>
    </citation>
    <scope>NUCLEOTIDE SEQUENCE [LARGE SCALE GENOMIC DNA]</scope>
    <source>
        <strain evidence="4">DSM 15383</strain>
    </source>
</reference>
<dbReference type="OrthoDB" id="9793516at2"/>
<name>A0A1Q5PP22_9ACTO</name>
<dbReference type="AlphaFoldDB" id="A0A1Q5PP22"/>
<dbReference type="InterPro" id="IPR051614">
    <property type="entry name" value="UPF0045_domain"/>
</dbReference>
<dbReference type="Proteomes" id="UP000186465">
    <property type="component" value="Unassembled WGS sequence"/>
</dbReference>
<feature type="domain" description="Thiamine-binding protein" evidence="2">
    <location>
        <begin position="4"/>
        <end position="93"/>
    </location>
</feature>
<dbReference type="PANTHER" id="PTHR33777:SF1">
    <property type="entry name" value="UPF0045 PROTEIN ECM15"/>
    <property type="match status" value="1"/>
</dbReference>
<evidence type="ECO:0000259" key="2">
    <source>
        <dbReference type="Pfam" id="PF01910"/>
    </source>
</evidence>
<protein>
    <recommendedName>
        <fullName evidence="2">Thiamine-binding protein domain-containing protein</fullName>
    </recommendedName>
</protein>
<dbReference type="Pfam" id="PF01910">
    <property type="entry name" value="Thiamine_BP"/>
    <property type="match status" value="1"/>
</dbReference>
<dbReference type="STRING" id="156892.BM477_04925"/>
<dbReference type="EMBL" id="MPDM01000004">
    <property type="protein sequence ID" value="OKL49324.1"/>
    <property type="molecule type" value="Genomic_DNA"/>
</dbReference>
<dbReference type="SUPFAM" id="SSF89957">
    <property type="entry name" value="MTH1187/YkoF-like"/>
    <property type="match status" value="1"/>
</dbReference>
<evidence type="ECO:0000256" key="1">
    <source>
        <dbReference type="ARBA" id="ARBA00010272"/>
    </source>
</evidence>
<gene>
    <name evidence="3" type="ORF">BM477_04925</name>
</gene>
<dbReference type="RefSeq" id="WP_075361563.1">
    <property type="nucleotide sequence ID" value="NZ_MPDM01000004.1"/>
</dbReference>
<dbReference type="PANTHER" id="PTHR33777">
    <property type="entry name" value="UPF0045 PROTEIN ECM15"/>
    <property type="match status" value="1"/>
</dbReference>
<evidence type="ECO:0000313" key="4">
    <source>
        <dbReference type="Proteomes" id="UP000186465"/>
    </source>
</evidence>
<accession>A0A1Q5PP22</accession>
<sequence>MMFQFSIAPTMTPNVEAEMAEIIADAVAVIRASGLPNETNAMSTTIEGEWDECMAVIKEACEAVAKHSPRVSLFLKADIREGMTNGLETKMVALEAALKAKG</sequence>
<proteinExistence type="inferred from homology"/>